<evidence type="ECO:0000256" key="4">
    <source>
        <dbReference type="ARBA" id="ARBA00022833"/>
    </source>
</evidence>
<reference evidence="8 9" key="1">
    <citation type="submission" date="2019-07" db="EMBL/GenBank/DDBJ databases">
        <authorList>
            <person name="Jastrzebski P J."/>
            <person name="Paukszto L."/>
            <person name="Jastrzebski P J."/>
        </authorList>
    </citation>
    <scope>NUCLEOTIDE SEQUENCE [LARGE SCALE GENOMIC DNA]</scope>
    <source>
        <strain evidence="8 9">WMS-il1</strain>
    </source>
</reference>
<feature type="region of interest" description="Disordered" evidence="6">
    <location>
        <begin position="379"/>
        <end position="409"/>
    </location>
</feature>
<protein>
    <recommendedName>
        <fullName evidence="7">C2HC/C3H-type domain-containing protein</fullName>
    </recommendedName>
</protein>
<evidence type="ECO:0000256" key="6">
    <source>
        <dbReference type="SAM" id="MobiDB-lite"/>
    </source>
</evidence>
<keyword evidence="2" id="KW-0677">Repeat</keyword>
<feature type="compositionally biased region" description="Polar residues" evidence="6">
    <location>
        <begin position="397"/>
        <end position="409"/>
    </location>
</feature>
<evidence type="ECO:0000259" key="7">
    <source>
        <dbReference type="PROSITE" id="PS52027"/>
    </source>
</evidence>
<evidence type="ECO:0000256" key="3">
    <source>
        <dbReference type="ARBA" id="ARBA00022771"/>
    </source>
</evidence>
<dbReference type="InterPro" id="IPR026319">
    <property type="entry name" value="ZC2HC1A/B-like"/>
</dbReference>
<evidence type="ECO:0000313" key="9">
    <source>
        <dbReference type="Proteomes" id="UP000321570"/>
    </source>
</evidence>
<dbReference type="GO" id="GO:0008270">
    <property type="term" value="F:zinc ion binding"/>
    <property type="evidence" value="ECO:0007669"/>
    <property type="project" value="UniProtKB-KW"/>
</dbReference>
<dbReference type="PANTHER" id="PTHR13555">
    <property type="entry name" value="C2H2 ZINC FINGER CGI-62-RELATED"/>
    <property type="match status" value="1"/>
</dbReference>
<evidence type="ECO:0000256" key="5">
    <source>
        <dbReference type="PROSITE-ProRule" id="PRU01371"/>
    </source>
</evidence>
<proteinExistence type="predicted"/>
<keyword evidence="9" id="KW-1185">Reference proteome</keyword>
<name>A0A564ZDP1_HYMDI</name>
<keyword evidence="1" id="KW-0479">Metal-binding</keyword>
<evidence type="ECO:0000256" key="2">
    <source>
        <dbReference type="ARBA" id="ARBA00022737"/>
    </source>
</evidence>
<feature type="compositionally biased region" description="Polar residues" evidence="6">
    <location>
        <begin position="598"/>
        <end position="611"/>
    </location>
</feature>
<feature type="region of interest" description="Disordered" evidence="6">
    <location>
        <begin position="592"/>
        <end position="611"/>
    </location>
</feature>
<dbReference type="Pfam" id="PF13913">
    <property type="entry name" value="zf-C2HC_2"/>
    <property type="match status" value="2"/>
</dbReference>
<dbReference type="InterPro" id="IPR049899">
    <property type="entry name" value="Znf_C2HC_C3H"/>
</dbReference>
<dbReference type="Gene3D" id="3.30.160.60">
    <property type="entry name" value="Classic Zinc Finger"/>
    <property type="match status" value="1"/>
</dbReference>
<keyword evidence="3 5" id="KW-0863">Zinc-finger</keyword>
<accession>A0A564ZDP1</accession>
<feature type="region of interest" description="Disordered" evidence="6">
    <location>
        <begin position="488"/>
        <end position="565"/>
    </location>
</feature>
<feature type="compositionally biased region" description="Basic residues" evidence="6">
    <location>
        <begin position="381"/>
        <end position="396"/>
    </location>
</feature>
<feature type="domain" description="C2HC/C3H-type" evidence="7">
    <location>
        <begin position="11"/>
        <end position="40"/>
    </location>
</feature>
<feature type="compositionally biased region" description="Polar residues" evidence="6">
    <location>
        <begin position="533"/>
        <end position="561"/>
    </location>
</feature>
<dbReference type="PROSITE" id="PS52027">
    <property type="entry name" value="ZF_C2HC_C3H"/>
    <property type="match status" value="1"/>
</dbReference>
<feature type="compositionally biased region" description="Polar residues" evidence="6">
    <location>
        <begin position="495"/>
        <end position="507"/>
    </location>
</feature>
<keyword evidence="4" id="KW-0862">Zinc</keyword>
<evidence type="ECO:0000256" key="1">
    <source>
        <dbReference type="ARBA" id="ARBA00022723"/>
    </source>
</evidence>
<dbReference type="EMBL" id="CABIJS010000708">
    <property type="protein sequence ID" value="VUZ56924.1"/>
    <property type="molecule type" value="Genomic_DNA"/>
</dbReference>
<gene>
    <name evidence="8" type="ORF">WMSIL1_LOCUS14485</name>
</gene>
<dbReference type="Proteomes" id="UP000321570">
    <property type="component" value="Unassembled WGS sequence"/>
</dbReference>
<organism evidence="8 9">
    <name type="scientific">Hymenolepis diminuta</name>
    <name type="common">Rat tapeworm</name>
    <dbReference type="NCBI Taxonomy" id="6216"/>
    <lineage>
        <taxon>Eukaryota</taxon>
        <taxon>Metazoa</taxon>
        <taxon>Spiralia</taxon>
        <taxon>Lophotrochozoa</taxon>
        <taxon>Platyhelminthes</taxon>
        <taxon>Cestoda</taxon>
        <taxon>Eucestoda</taxon>
        <taxon>Cyclophyllidea</taxon>
        <taxon>Hymenolepididae</taxon>
        <taxon>Hymenolepis</taxon>
    </lineage>
</organism>
<feature type="non-terminal residue" evidence="8">
    <location>
        <position position="1"/>
    </location>
</feature>
<sequence>ETEYVSTNKLNLVKCKFCNRKFFTESYEKHISSCEREWIRVNCKEERKSSKESGPYVKAHVTGYEVQVKTFADMLSLGAERRRRWRLRHHEFIRTIKAAKTNCFIDGSDKSDLFYELNSKIVHAGLTQCEYCKRRFNDAAYFKHVVQCKEKQTDAKMQPTEEQKEAKERFMRRMKYNTKLVGKDQSEKTLFYPEEQSINKGDTSGANETYYNQQQYELINKLADKLCSELQLSQTPITEILQTDRLNKIIKNNITLTASEPSQITASLSCCSKSNSAVVLSDNSSSHEKFKSPNPTFNKPSSVQFTRDEHGIGFPQCGGSLDYPCSNLKSSPKIIDNNLINDTDNDNNCKLDHDDVISAICQNKVKPGVKITIEEAEQSRNQHHRLHKNSVRHKISPKSSDANGDSNIVNYDYNRSTSTLSPERINLHQRYQLEMNIPSKQQAAGERSLLESSSLKLVPHDEACQMTGRIKCQSLNASKSRQLNVSFLSPLRSPNVHSSSNSNTLRESQSRSSGTTSHHSNHRHHGHLDKPENSSSTLSLTQDHSSQIGSRTANSEGSSGKSKSRYCPQCGGKFASDARFCSSCGAIRKSMVSGGKDSMTTSVSQQMSKLT</sequence>
<evidence type="ECO:0000313" key="8">
    <source>
        <dbReference type="EMBL" id="VUZ56924.1"/>
    </source>
</evidence>
<dbReference type="AlphaFoldDB" id="A0A564ZDP1"/>